<feature type="non-terminal residue" evidence="1">
    <location>
        <position position="1"/>
    </location>
</feature>
<dbReference type="Proteomes" id="UP000824890">
    <property type="component" value="Unassembled WGS sequence"/>
</dbReference>
<keyword evidence="2" id="KW-1185">Reference proteome</keyword>
<dbReference type="EMBL" id="JAGKQM010000004">
    <property type="protein sequence ID" value="KAH0928808.1"/>
    <property type="molecule type" value="Genomic_DNA"/>
</dbReference>
<protein>
    <submittedName>
        <fullName evidence="1">Uncharacterized protein</fullName>
    </submittedName>
</protein>
<reference evidence="1 2" key="1">
    <citation type="submission" date="2021-05" db="EMBL/GenBank/DDBJ databases">
        <title>Genome Assembly of Synthetic Allotetraploid Brassica napus Reveals Homoeologous Exchanges between Subgenomes.</title>
        <authorList>
            <person name="Davis J.T."/>
        </authorList>
    </citation>
    <scope>NUCLEOTIDE SEQUENCE [LARGE SCALE GENOMIC DNA]</scope>
    <source>
        <strain evidence="2">cv. Da-Ae</strain>
        <tissue evidence="1">Seedling</tissue>
    </source>
</reference>
<name>A0ABQ8DJA0_BRANA</name>
<comment type="caution">
    <text evidence="1">The sequence shown here is derived from an EMBL/GenBank/DDBJ whole genome shotgun (WGS) entry which is preliminary data.</text>
</comment>
<gene>
    <name evidence="1" type="ORF">HID58_014535</name>
</gene>
<organism evidence="1 2">
    <name type="scientific">Brassica napus</name>
    <name type="common">Rape</name>
    <dbReference type="NCBI Taxonomy" id="3708"/>
    <lineage>
        <taxon>Eukaryota</taxon>
        <taxon>Viridiplantae</taxon>
        <taxon>Streptophyta</taxon>
        <taxon>Embryophyta</taxon>
        <taxon>Tracheophyta</taxon>
        <taxon>Spermatophyta</taxon>
        <taxon>Magnoliopsida</taxon>
        <taxon>eudicotyledons</taxon>
        <taxon>Gunneridae</taxon>
        <taxon>Pentapetalae</taxon>
        <taxon>rosids</taxon>
        <taxon>malvids</taxon>
        <taxon>Brassicales</taxon>
        <taxon>Brassicaceae</taxon>
        <taxon>Brassiceae</taxon>
        <taxon>Brassica</taxon>
    </lineage>
</organism>
<sequence>NSNLAEILRADEDLEEIDEEEKRDEMEDECMYDMARQLCSLMMAYVSINYDIANCKICAPSFIWYLSKYLERQAICCSCICWEYARVWILFMKDIHALHIEDRFSRGSRTALTPSYNNTTCGQALWLVLCYKKLNNGGTYHAVFL</sequence>
<evidence type="ECO:0000313" key="2">
    <source>
        <dbReference type="Proteomes" id="UP000824890"/>
    </source>
</evidence>
<proteinExistence type="predicted"/>
<accession>A0ABQ8DJA0</accession>
<evidence type="ECO:0000313" key="1">
    <source>
        <dbReference type="EMBL" id="KAH0928808.1"/>
    </source>
</evidence>